<keyword evidence="6" id="KW-1185">Reference proteome</keyword>
<dbReference type="Proteomes" id="UP001583172">
    <property type="component" value="Unassembled WGS sequence"/>
</dbReference>
<dbReference type="PANTHER" id="PTHR45856:SF24">
    <property type="entry name" value="FUNGAL LIPASE-LIKE DOMAIN-CONTAINING PROTEIN"/>
    <property type="match status" value="1"/>
</dbReference>
<organism evidence="5 6">
    <name type="scientific">Humicola insolens</name>
    <name type="common">Soft-rot fungus</name>
    <dbReference type="NCBI Taxonomy" id="85995"/>
    <lineage>
        <taxon>Eukaryota</taxon>
        <taxon>Fungi</taxon>
        <taxon>Dikarya</taxon>
        <taxon>Ascomycota</taxon>
        <taxon>Pezizomycotina</taxon>
        <taxon>Sordariomycetes</taxon>
        <taxon>Sordariomycetidae</taxon>
        <taxon>Sordariales</taxon>
        <taxon>Chaetomiaceae</taxon>
        <taxon>Mycothermus</taxon>
    </lineage>
</organism>
<feature type="domain" description="Fungal lipase-type" evidence="4">
    <location>
        <begin position="103"/>
        <end position="235"/>
    </location>
</feature>
<dbReference type="InterPro" id="IPR051218">
    <property type="entry name" value="Sec_MonoDiacylglyc_Lipase"/>
</dbReference>
<name>A0ABR3VE55_HUMIN</name>
<reference evidence="5 6" key="1">
    <citation type="journal article" date="2024" name="Commun. Biol.">
        <title>Comparative genomic analysis of thermophilic fungi reveals convergent evolutionary adaptations and gene losses.</title>
        <authorList>
            <person name="Steindorff A.S."/>
            <person name="Aguilar-Pontes M.V."/>
            <person name="Robinson A.J."/>
            <person name="Andreopoulos B."/>
            <person name="LaButti K."/>
            <person name="Kuo A."/>
            <person name="Mondo S."/>
            <person name="Riley R."/>
            <person name="Otillar R."/>
            <person name="Haridas S."/>
            <person name="Lipzen A."/>
            <person name="Grimwood J."/>
            <person name="Schmutz J."/>
            <person name="Clum A."/>
            <person name="Reid I.D."/>
            <person name="Moisan M.C."/>
            <person name="Butler G."/>
            <person name="Nguyen T.T.M."/>
            <person name="Dewar K."/>
            <person name="Conant G."/>
            <person name="Drula E."/>
            <person name="Henrissat B."/>
            <person name="Hansel C."/>
            <person name="Singer S."/>
            <person name="Hutchinson M.I."/>
            <person name="de Vries R.P."/>
            <person name="Natvig D.O."/>
            <person name="Powell A.J."/>
            <person name="Tsang A."/>
            <person name="Grigoriev I.V."/>
        </authorList>
    </citation>
    <scope>NUCLEOTIDE SEQUENCE [LARGE SCALE GENOMIC DNA]</scope>
    <source>
        <strain evidence="5 6">CBS 620.91</strain>
    </source>
</reference>
<evidence type="ECO:0000256" key="3">
    <source>
        <dbReference type="ARBA" id="ARBA00048461"/>
    </source>
</evidence>
<evidence type="ECO:0000313" key="5">
    <source>
        <dbReference type="EMBL" id="KAL1839992.1"/>
    </source>
</evidence>
<sequence length="351" mass="39619">MADTLRQCQHLIRYAHWAYKNDDGTEFRSMTPELRGDVRYRKLHITTPFLKHVLQYLAPNTHVHLGIRGCDTIVIAFRGTDFPFTTENLVNPKRWWGFWGNVFTDLAFQMTPVGWLSDQDVTGGDADAPLVHEGFLEAFEDLIEGEPNRLRSAILGLTDGSPPQRIEVCGHSLGGALATLCALWCRRQWPKAKLVCVTLGSPRVGNTAFARRFNDAGILCYRLVMQGDPIPTIPDRFSQAIPLKLPQAPCIRNCPSPQRYYHVGVPLLLHSAANAVDFNVERPDIRAEEMAGPLPRYVTLPYKLGGFLPYWLVRGLRMAPLIWSYHNPNLYETTVQRILEAEAARVEADVT</sequence>
<dbReference type="InterPro" id="IPR029058">
    <property type="entry name" value="AB_hydrolase_fold"/>
</dbReference>
<protein>
    <recommendedName>
        <fullName evidence="4">Fungal lipase-type domain-containing protein</fullName>
    </recommendedName>
</protein>
<comment type="catalytic activity">
    <reaction evidence="3">
        <text>a monoacylglycerol + H2O = glycerol + a fatty acid + H(+)</text>
        <dbReference type="Rhea" id="RHEA:15245"/>
        <dbReference type="ChEBI" id="CHEBI:15377"/>
        <dbReference type="ChEBI" id="CHEBI:15378"/>
        <dbReference type="ChEBI" id="CHEBI:17408"/>
        <dbReference type="ChEBI" id="CHEBI:17754"/>
        <dbReference type="ChEBI" id="CHEBI:28868"/>
    </reaction>
</comment>
<dbReference type="CDD" id="cd00519">
    <property type="entry name" value="Lipase_3"/>
    <property type="match status" value="1"/>
</dbReference>
<gene>
    <name evidence="5" type="ORF">VTJ49DRAFT_955</name>
</gene>
<evidence type="ECO:0000256" key="1">
    <source>
        <dbReference type="ARBA" id="ARBA00043996"/>
    </source>
</evidence>
<accession>A0ABR3VE55</accession>
<dbReference type="Pfam" id="PF01764">
    <property type="entry name" value="Lipase_3"/>
    <property type="match status" value="1"/>
</dbReference>
<evidence type="ECO:0000313" key="6">
    <source>
        <dbReference type="Proteomes" id="UP001583172"/>
    </source>
</evidence>
<dbReference type="EMBL" id="JAZGSY010000132">
    <property type="protein sequence ID" value="KAL1839992.1"/>
    <property type="molecule type" value="Genomic_DNA"/>
</dbReference>
<comment type="caution">
    <text evidence="5">The sequence shown here is derived from an EMBL/GenBank/DDBJ whole genome shotgun (WGS) entry which is preliminary data.</text>
</comment>
<comment type="catalytic activity">
    <reaction evidence="2">
        <text>a diacylglycerol + H2O = a monoacylglycerol + a fatty acid + H(+)</text>
        <dbReference type="Rhea" id="RHEA:32731"/>
        <dbReference type="ChEBI" id="CHEBI:15377"/>
        <dbReference type="ChEBI" id="CHEBI:15378"/>
        <dbReference type="ChEBI" id="CHEBI:17408"/>
        <dbReference type="ChEBI" id="CHEBI:18035"/>
        <dbReference type="ChEBI" id="CHEBI:28868"/>
    </reaction>
</comment>
<evidence type="ECO:0000259" key="4">
    <source>
        <dbReference type="Pfam" id="PF01764"/>
    </source>
</evidence>
<dbReference type="SUPFAM" id="SSF53474">
    <property type="entry name" value="alpha/beta-Hydrolases"/>
    <property type="match status" value="1"/>
</dbReference>
<proteinExistence type="inferred from homology"/>
<comment type="similarity">
    <text evidence="1">Belongs to the AB hydrolase superfamily. Lipase family. Class 3 subfamily.</text>
</comment>
<evidence type="ECO:0000256" key="2">
    <source>
        <dbReference type="ARBA" id="ARBA00047591"/>
    </source>
</evidence>
<dbReference type="InterPro" id="IPR002921">
    <property type="entry name" value="Fungal_lipase-type"/>
</dbReference>
<dbReference type="PANTHER" id="PTHR45856">
    <property type="entry name" value="ALPHA/BETA-HYDROLASES SUPERFAMILY PROTEIN"/>
    <property type="match status" value="1"/>
</dbReference>
<dbReference type="Gene3D" id="3.40.50.1820">
    <property type="entry name" value="alpha/beta hydrolase"/>
    <property type="match status" value="1"/>
</dbReference>